<keyword evidence="1" id="KW-1133">Transmembrane helix</keyword>
<reference evidence="3" key="1">
    <citation type="submission" date="2013-11" db="EMBL/GenBank/DDBJ databases">
        <title>Genome sequence of the fusiform rust pathogen reveals effectors for host alternation and coevolution with pine.</title>
        <authorList>
            <consortium name="DOE Joint Genome Institute"/>
            <person name="Smith K."/>
            <person name="Pendleton A."/>
            <person name="Kubisiak T."/>
            <person name="Anderson C."/>
            <person name="Salamov A."/>
            <person name="Aerts A."/>
            <person name="Riley R."/>
            <person name="Clum A."/>
            <person name="Lindquist E."/>
            <person name="Ence D."/>
            <person name="Campbell M."/>
            <person name="Kronenberg Z."/>
            <person name="Feau N."/>
            <person name="Dhillon B."/>
            <person name="Hamelin R."/>
            <person name="Burleigh J."/>
            <person name="Smith J."/>
            <person name="Yandell M."/>
            <person name="Nelson C."/>
            <person name="Grigoriev I."/>
            <person name="Davis J."/>
        </authorList>
    </citation>
    <scope>NUCLEOTIDE SEQUENCE</scope>
    <source>
        <strain evidence="3">G11</strain>
    </source>
</reference>
<feature type="transmembrane region" description="Helical" evidence="1">
    <location>
        <begin position="379"/>
        <end position="398"/>
    </location>
</feature>
<gene>
    <name evidence="3" type="ORF">CROQUDRAFT_53768</name>
</gene>
<dbReference type="InterPro" id="IPR050879">
    <property type="entry name" value="Acyltransferase_3"/>
</dbReference>
<dbReference type="PANTHER" id="PTHR23028:SF134">
    <property type="entry name" value="PUTATIVE (AFU_ORTHOLOGUE AFUA_4G08520)-RELATED"/>
    <property type="match status" value="1"/>
</dbReference>
<dbReference type="AlphaFoldDB" id="A0A9P6N6Z9"/>
<dbReference type="OrthoDB" id="5819582at2759"/>
<dbReference type="GO" id="GO:0016747">
    <property type="term" value="F:acyltransferase activity, transferring groups other than amino-acyl groups"/>
    <property type="evidence" value="ECO:0007669"/>
    <property type="project" value="InterPro"/>
</dbReference>
<evidence type="ECO:0000259" key="2">
    <source>
        <dbReference type="Pfam" id="PF01757"/>
    </source>
</evidence>
<dbReference type="PANTHER" id="PTHR23028">
    <property type="entry name" value="ACETYLTRANSFERASE"/>
    <property type="match status" value="1"/>
</dbReference>
<dbReference type="EMBL" id="MU167476">
    <property type="protein sequence ID" value="KAG0140097.1"/>
    <property type="molecule type" value="Genomic_DNA"/>
</dbReference>
<evidence type="ECO:0000313" key="4">
    <source>
        <dbReference type="Proteomes" id="UP000886653"/>
    </source>
</evidence>
<dbReference type="Pfam" id="PF01757">
    <property type="entry name" value="Acyl_transf_3"/>
    <property type="match status" value="1"/>
</dbReference>
<feature type="transmembrane region" description="Helical" evidence="1">
    <location>
        <begin position="410"/>
        <end position="429"/>
    </location>
</feature>
<dbReference type="InterPro" id="IPR002656">
    <property type="entry name" value="Acyl_transf_3_dom"/>
</dbReference>
<proteinExistence type="predicted"/>
<keyword evidence="1" id="KW-0472">Membrane</keyword>
<name>A0A9P6N6Z9_9BASI</name>
<feature type="transmembrane region" description="Helical" evidence="1">
    <location>
        <begin position="292"/>
        <end position="314"/>
    </location>
</feature>
<evidence type="ECO:0000313" key="3">
    <source>
        <dbReference type="EMBL" id="KAG0140097.1"/>
    </source>
</evidence>
<feature type="transmembrane region" description="Helical" evidence="1">
    <location>
        <begin position="246"/>
        <end position="272"/>
    </location>
</feature>
<sequence>MTHTVDYALLNMEDEQAVHATHQEDKHIQQVGSHMEKELTQDWANGLRGLAALLVTFHHLVVAFNTHATLNTSDADGTVHFWQWPIIRAFTSPNFMVTIFFVLSAGYVLSYRPLHRLEQSPLAAVSVRDSLASACLRRIFRLLPPAAMSIFLSHVILLAGGFDRARSGKVGDWWVAQCTPRWVSKSWLGQTIEALRTVVLIWHQKMIFSRYNVVLWTMPEELQGSLRVYLFLLATSKLQRKFRTMLAIGLALVQLITKETSTLQFIMGLLIAELQVAQSNQLNEGTTRECTWARSFLNFFALLIALMCGSVPYLEMKKAGWSKRMYLILAKVYSSEEEEVKSLYLVIGGVLMILTISQWPTVREIFSTQPLQFLGKISFSLYVIHVPLLLSFGMWLPIQLRQLGVSETFSIVLMAPCWYGLALALSWLMTKFVDERSVYISHQLEVVWGVQSSNPVEATSETEGNSSAN</sequence>
<feature type="transmembrane region" description="Helical" evidence="1">
    <location>
        <begin position="47"/>
        <end position="66"/>
    </location>
</feature>
<feature type="domain" description="Acyltransferase 3" evidence="2">
    <location>
        <begin position="42"/>
        <end position="430"/>
    </location>
</feature>
<feature type="transmembrane region" description="Helical" evidence="1">
    <location>
        <begin position="86"/>
        <end position="109"/>
    </location>
</feature>
<keyword evidence="1" id="KW-0812">Transmembrane</keyword>
<keyword evidence="4" id="KW-1185">Reference proteome</keyword>
<comment type="caution">
    <text evidence="3">The sequence shown here is derived from an EMBL/GenBank/DDBJ whole genome shotgun (WGS) entry which is preliminary data.</text>
</comment>
<protein>
    <recommendedName>
        <fullName evidence="2">Acyltransferase 3 domain-containing protein</fullName>
    </recommendedName>
</protein>
<organism evidence="3 4">
    <name type="scientific">Cronartium quercuum f. sp. fusiforme G11</name>
    <dbReference type="NCBI Taxonomy" id="708437"/>
    <lineage>
        <taxon>Eukaryota</taxon>
        <taxon>Fungi</taxon>
        <taxon>Dikarya</taxon>
        <taxon>Basidiomycota</taxon>
        <taxon>Pucciniomycotina</taxon>
        <taxon>Pucciniomycetes</taxon>
        <taxon>Pucciniales</taxon>
        <taxon>Coleosporiaceae</taxon>
        <taxon>Cronartium</taxon>
    </lineage>
</organism>
<evidence type="ECO:0000256" key="1">
    <source>
        <dbReference type="SAM" id="Phobius"/>
    </source>
</evidence>
<accession>A0A9P6N6Z9</accession>
<feature type="transmembrane region" description="Helical" evidence="1">
    <location>
        <begin position="342"/>
        <end position="359"/>
    </location>
</feature>
<dbReference type="Proteomes" id="UP000886653">
    <property type="component" value="Unassembled WGS sequence"/>
</dbReference>